<evidence type="ECO:0000313" key="2">
    <source>
        <dbReference type="Proteomes" id="UP000219338"/>
    </source>
</evidence>
<dbReference type="Proteomes" id="UP000219338">
    <property type="component" value="Unassembled WGS sequence"/>
</dbReference>
<name>A0A284RSE8_ARMOS</name>
<dbReference type="EMBL" id="FUEG01000015">
    <property type="protein sequence ID" value="SJL11683.1"/>
    <property type="molecule type" value="Genomic_DNA"/>
</dbReference>
<organism evidence="1 2">
    <name type="scientific">Armillaria ostoyae</name>
    <name type="common">Armillaria root rot fungus</name>
    <dbReference type="NCBI Taxonomy" id="47428"/>
    <lineage>
        <taxon>Eukaryota</taxon>
        <taxon>Fungi</taxon>
        <taxon>Dikarya</taxon>
        <taxon>Basidiomycota</taxon>
        <taxon>Agaricomycotina</taxon>
        <taxon>Agaricomycetes</taxon>
        <taxon>Agaricomycetidae</taxon>
        <taxon>Agaricales</taxon>
        <taxon>Marasmiineae</taxon>
        <taxon>Physalacriaceae</taxon>
        <taxon>Armillaria</taxon>
    </lineage>
</organism>
<accession>A0A284RSE8</accession>
<sequence length="69" mass="7747">MESLVHVQHSQSGGDHFLPAHFSAPYARLNEVPLRAKPHCRSPRPYPLVRITGGEDAFERTRLGCTTSY</sequence>
<gene>
    <name evidence="1" type="ORF">ARMOST_15089</name>
</gene>
<reference evidence="1" key="1">
    <citation type="submission" date="2017-01" db="EMBL/GenBank/DDBJ databases">
        <authorList>
            <person name="Mah S.A."/>
            <person name="Swanson W.J."/>
            <person name="Moy G.W."/>
            <person name="Vacquier V.D."/>
        </authorList>
    </citation>
    <scope>NUCLEOTIDE SEQUENCE [LARGE SCALE GENOMIC DNA]</scope>
    <source>
        <strain evidence="1">C18/9</strain>
    </source>
</reference>
<keyword evidence="2" id="KW-1185">Reference proteome</keyword>
<evidence type="ECO:0000313" key="1">
    <source>
        <dbReference type="EMBL" id="SJL11683.1"/>
    </source>
</evidence>
<dbReference type="AlphaFoldDB" id="A0A284RSE8"/>
<protein>
    <submittedName>
        <fullName evidence="1">Uncharacterized protein</fullName>
    </submittedName>
</protein>
<proteinExistence type="predicted"/>